<evidence type="ECO:0000313" key="4">
    <source>
        <dbReference type="EnsemblMetazoa" id="Aqu2.1.41112_001"/>
    </source>
</evidence>
<feature type="repeat" description="ANK" evidence="3">
    <location>
        <begin position="586"/>
        <end position="618"/>
    </location>
</feature>
<dbReference type="Pfam" id="PF12796">
    <property type="entry name" value="Ank_2"/>
    <property type="match status" value="4"/>
</dbReference>
<feature type="repeat" description="ANK" evidence="3">
    <location>
        <begin position="382"/>
        <end position="405"/>
    </location>
</feature>
<dbReference type="OrthoDB" id="194358at2759"/>
<sequence length="1047" mass="119123">MDQQQAQIWSQLSPYQQFQLLQQQSLLSQGAYYDDLAPEDTEWFTEPAPPDPPDTAVTEYMYERLAHTALDSWKLYQNEKEMKRINSRLSQSGRGLGETSDLKGLIDTKKLSGLYKAAFKGDAAGIMNIVKRDGRNAPLNELDKNGCTPLMYAALSDSDSAIEMLLNLSVRREQVDAVGRTAVHYAAFFGKAKSLKFLIESGSDWTPRDAYGRTPLHWATASKNTKCLLTLLNYASIVNGNINPQDNEGMTPVHCAAQFGSAKHITLMIEANCDFSLVDIERKTVLHWAVENKDMSSLHAIVNHSPYLLNRQDINGQTLLHISSKKGNGPLVERLLNIDGIEIDTRDKQDCTPLLLATMEGHSNVVDYLLDFHALDSCIDASGLTALHYAVQINSVNCVKLLVENEHATHIPSANEQGLLPLSLAAIFGFSDIIKALLVNPHIANDINRTDSNRLTAMHYACEGGFFDCVVTLLQHGSDPNQLNNENITPLDIVCENGFYICIGPLINGGAEAERIGNDGCSVLHKAILSENSEILKALINANCNAEVPDSNGRTPLELSVYIGNKDITALLLQSSNADPNAMDAYGLTMLHIAAKEGKHEILQLLLVNNGYINSMDATEDRYTPLDYAIQGNHFECMTTLKSKGGMTVDEIRTIAAVWIQSSYRKYKAMKLLKKLRKERLAAVCLQRICRGFIERRRVKKLQKELKSSIIIQALVRGFLARRSYQKLLQKRIEEQKKHQLIEEFGQMFIGLQRIEPIVIDADELHMKAKDKDHEGAKKEQRFRIEQSMRMRERYMKEQKEWESFRLSEKQRRIEKAYQEEQSQLMTIIENSKQRRKYFEEKFKYTITIQCYHHAAVVIQRAYRKAITRRERKKREEEIEKRKQRLLDMQAARIIQRSWRRYKDWKRFEAHHLDSIITSPVVIMPKHHLPSVPIAQLYERSTIVSSSRRRKLHKTSQSGFKIFKALPSTSHSYARPGTKPGIKTDSGLSPRIKSMIQNWPWSKELILTPDETNEESLKLPNIMLRQHTGHRSNNPLAMTPIKLPLLK</sequence>
<dbReference type="SUPFAM" id="SSF52540">
    <property type="entry name" value="P-loop containing nucleoside triphosphate hydrolases"/>
    <property type="match status" value="1"/>
</dbReference>
<dbReference type="KEGG" id="aqu:105316553"/>
<gene>
    <name evidence="4" type="primary">105316553</name>
</gene>
<dbReference type="Pfam" id="PF00612">
    <property type="entry name" value="IQ"/>
    <property type="match status" value="3"/>
</dbReference>
<dbReference type="Pfam" id="PF00023">
    <property type="entry name" value="Ank"/>
    <property type="match status" value="2"/>
</dbReference>
<dbReference type="PROSITE" id="PS50088">
    <property type="entry name" value="ANK_REPEAT"/>
    <property type="match status" value="8"/>
</dbReference>
<dbReference type="InterPro" id="IPR000048">
    <property type="entry name" value="IQ_motif_EF-hand-BS"/>
</dbReference>
<feature type="repeat" description="ANK" evidence="3">
    <location>
        <begin position="178"/>
        <end position="210"/>
    </location>
</feature>
<dbReference type="PROSITE" id="PS50096">
    <property type="entry name" value="IQ"/>
    <property type="match status" value="4"/>
</dbReference>
<feature type="repeat" description="ANK" evidence="3">
    <location>
        <begin position="519"/>
        <end position="551"/>
    </location>
</feature>
<dbReference type="InParanoid" id="A0A1X7VM22"/>
<dbReference type="AlphaFoldDB" id="A0A1X7VM22"/>
<dbReference type="EnsemblMetazoa" id="Aqu2.1.41112_001">
    <property type="protein sequence ID" value="Aqu2.1.41112_001"/>
    <property type="gene ID" value="Aqu2.1.41112"/>
</dbReference>
<keyword evidence="1" id="KW-0677">Repeat</keyword>
<evidence type="ECO:0000313" key="5">
    <source>
        <dbReference type="Proteomes" id="UP000007879"/>
    </source>
</evidence>
<dbReference type="Gene3D" id="1.20.5.190">
    <property type="match status" value="1"/>
</dbReference>
<reference evidence="4" key="2">
    <citation type="submission" date="2017-05" db="UniProtKB">
        <authorList>
            <consortium name="EnsemblMetazoa"/>
        </authorList>
    </citation>
    <scope>IDENTIFICATION</scope>
</reference>
<dbReference type="InterPro" id="IPR027417">
    <property type="entry name" value="P-loop_NTPase"/>
</dbReference>
<dbReference type="STRING" id="400682.A0A1X7VM22"/>
<dbReference type="SMART" id="SM00248">
    <property type="entry name" value="ANK"/>
    <property type="match status" value="15"/>
</dbReference>
<proteinExistence type="predicted"/>
<dbReference type="Proteomes" id="UP000007879">
    <property type="component" value="Unassembled WGS sequence"/>
</dbReference>
<dbReference type="SUPFAM" id="SSF48403">
    <property type="entry name" value="Ankyrin repeat"/>
    <property type="match status" value="2"/>
</dbReference>
<feature type="repeat" description="ANK" evidence="3">
    <location>
        <begin position="248"/>
        <end position="280"/>
    </location>
</feature>
<dbReference type="eggNOG" id="KOG0504">
    <property type="taxonomic scope" value="Eukaryota"/>
</dbReference>
<feature type="repeat" description="ANK" evidence="3">
    <location>
        <begin position="552"/>
        <end position="585"/>
    </location>
</feature>
<dbReference type="EnsemblMetazoa" id="XM_020007931.1">
    <property type="protein sequence ID" value="XP_019863490.1"/>
    <property type="gene ID" value="LOC105316553"/>
</dbReference>
<keyword evidence="2 3" id="KW-0040">ANK repeat</keyword>
<accession>A0A1X7VM22</accession>
<dbReference type="SMART" id="SM00015">
    <property type="entry name" value="IQ"/>
    <property type="match status" value="5"/>
</dbReference>
<protein>
    <submittedName>
        <fullName evidence="4">Uncharacterized protein</fullName>
    </submittedName>
</protein>
<evidence type="ECO:0000256" key="3">
    <source>
        <dbReference type="PROSITE-ProRule" id="PRU00023"/>
    </source>
</evidence>
<feature type="repeat" description="ANK" evidence="3">
    <location>
        <begin position="315"/>
        <end position="348"/>
    </location>
</feature>
<dbReference type="InterPro" id="IPR002110">
    <property type="entry name" value="Ankyrin_rpt"/>
</dbReference>
<evidence type="ECO:0000256" key="2">
    <source>
        <dbReference type="ARBA" id="ARBA00023043"/>
    </source>
</evidence>
<evidence type="ECO:0000256" key="1">
    <source>
        <dbReference type="ARBA" id="ARBA00022737"/>
    </source>
</evidence>
<dbReference type="PROSITE" id="PS50297">
    <property type="entry name" value="ANK_REP_REGION"/>
    <property type="match status" value="5"/>
</dbReference>
<dbReference type="Gene3D" id="1.25.40.20">
    <property type="entry name" value="Ankyrin repeat-containing domain"/>
    <property type="match status" value="4"/>
</dbReference>
<reference evidence="5" key="1">
    <citation type="journal article" date="2010" name="Nature">
        <title>The Amphimedon queenslandica genome and the evolution of animal complexity.</title>
        <authorList>
            <person name="Srivastava M."/>
            <person name="Simakov O."/>
            <person name="Chapman J."/>
            <person name="Fahey B."/>
            <person name="Gauthier M.E."/>
            <person name="Mitros T."/>
            <person name="Richards G.S."/>
            <person name="Conaco C."/>
            <person name="Dacre M."/>
            <person name="Hellsten U."/>
            <person name="Larroux C."/>
            <person name="Putnam N.H."/>
            <person name="Stanke M."/>
            <person name="Adamska M."/>
            <person name="Darling A."/>
            <person name="Degnan S.M."/>
            <person name="Oakley T.H."/>
            <person name="Plachetzki D.C."/>
            <person name="Zhai Y."/>
            <person name="Adamski M."/>
            <person name="Calcino A."/>
            <person name="Cummins S.F."/>
            <person name="Goodstein D.M."/>
            <person name="Harris C."/>
            <person name="Jackson D.J."/>
            <person name="Leys S.P."/>
            <person name="Shu S."/>
            <person name="Woodcroft B.J."/>
            <person name="Vervoort M."/>
            <person name="Kosik K.S."/>
            <person name="Manning G."/>
            <person name="Degnan B.M."/>
            <person name="Rokhsar D.S."/>
        </authorList>
    </citation>
    <scope>NUCLEOTIDE SEQUENCE [LARGE SCALE GENOMIC DNA]</scope>
</reference>
<dbReference type="InterPro" id="IPR036770">
    <property type="entry name" value="Ankyrin_rpt-contain_sf"/>
</dbReference>
<dbReference type="PANTHER" id="PTHR24173">
    <property type="entry name" value="ANKYRIN REPEAT CONTAINING"/>
    <property type="match status" value="1"/>
</dbReference>
<feature type="repeat" description="ANK" evidence="3">
    <location>
        <begin position="453"/>
        <end position="485"/>
    </location>
</feature>
<name>A0A1X7VM22_AMPQE</name>
<keyword evidence="5" id="KW-1185">Reference proteome</keyword>
<organism evidence="4">
    <name type="scientific">Amphimedon queenslandica</name>
    <name type="common">Sponge</name>
    <dbReference type="NCBI Taxonomy" id="400682"/>
    <lineage>
        <taxon>Eukaryota</taxon>
        <taxon>Metazoa</taxon>
        <taxon>Porifera</taxon>
        <taxon>Demospongiae</taxon>
        <taxon>Heteroscleromorpha</taxon>
        <taxon>Haplosclerida</taxon>
        <taxon>Niphatidae</taxon>
        <taxon>Amphimedon</taxon>
    </lineage>
</organism>
<dbReference type="PANTHER" id="PTHR24173:SF74">
    <property type="entry name" value="ANKYRIN REPEAT DOMAIN-CONTAINING PROTEIN 16"/>
    <property type="match status" value="1"/>
</dbReference>